<dbReference type="PANTHER" id="PTHR38459">
    <property type="entry name" value="PROPHAGE BACTOPRENOL-LINKED GLUCOSE TRANSLOCASE HOMOLOG"/>
    <property type="match status" value="1"/>
</dbReference>
<keyword evidence="4 7" id="KW-1133">Transmembrane helix</keyword>
<feature type="compositionally biased region" description="Low complexity" evidence="6">
    <location>
        <begin position="194"/>
        <end position="223"/>
    </location>
</feature>
<comment type="caution">
    <text evidence="9">The sequence shown here is derived from an EMBL/GenBank/DDBJ whole genome shotgun (WGS) entry which is preliminary data.</text>
</comment>
<dbReference type="InterPro" id="IPR051401">
    <property type="entry name" value="GtrA_CellWall_Glycosyl"/>
</dbReference>
<name>A0A9X2D948_9ACTN</name>
<keyword evidence="5 7" id="KW-0472">Membrane</keyword>
<accession>A0A9X2D948</accession>
<evidence type="ECO:0000256" key="1">
    <source>
        <dbReference type="ARBA" id="ARBA00004141"/>
    </source>
</evidence>
<feature type="transmembrane region" description="Helical" evidence="7">
    <location>
        <begin position="12"/>
        <end position="30"/>
    </location>
</feature>
<evidence type="ECO:0000313" key="10">
    <source>
        <dbReference type="Proteomes" id="UP001139485"/>
    </source>
</evidence>
<feature type="transmembrane region" description="Helical" evidence="7">
    <location>
        <begin position="50"/>
        <end position="67"/>
    </location>
</feature>
<dbReference type="RefSeq" id="WP_250827765.1">
    <property type="nucleotide sequence ID" value="NZ_JAMOIL010000016.1"/>
</dbReference>
<feature type="transmembrane region" description="Helical" evidence="7">
    <location>
        <begin position="87"/>
        <end position="107"/>
    </location>
</feature>
<dbReference type="GO" id="GO:0005886">
    <property type="term" value="C:plasma membrane"/>
    <property type="evidence" value="ECO:0007669"/>
    <property type="project" value="TreeGrafter"/>
</dbReference>
<reference evidence="9" key="1">
    <citation type="submission" date="2022-05" db="EMBL/GenBank/DDBJ databases">
        <authorList>
            <person name="Tuo L."/>
        </authorList>
    </citation>
    <scope>NUCLEOTIDE SEQUENCE</scope>
    <source>
        <strain evidence="9">BSK12Z-4</strain>
    </source>
</reference>
<feature type="region of interest" description="Disordered" evidence="6">
    <location>
        <begin position="176"/>
        <end position="223"/>
    </location>
</feature>
<sequence>MGDRLRRLVAEATRFLAVGGLATIVAAVLFNVLVHGVGLFDRALLSDQPIVAYVLANLVGMVISYRGTRSWAFRHRVPAHADGGRTAFLIINVLTMTIPVACLWVSRTLLGLDDPVSDNISANVVGLALGVGARFWLFRTFVFTHPDASDARTQALGAGQAPPPALPVAEAAAPILDPGPEARGTIVSEGPTVPARRAPAAAPAPAASAGSPRPRCGSRPPRR</sequence>
<dbReference type="GO" id="GO:0000271">
    <property type="term" value="P:polysaccharide biosynthetic process"/>
    <property type="evidence" value="ECO:0007669"/>
    <property type="project" value="InterPro"/>
</dbReference>
<keyword evidence="3 7" id="KW-0812">Transmembrane</keyword>
<evidence type="ECO:0000256" key="2">
    <source>
        <dbReference type="ARBA" id="ARBA00009399"/>
    </source>
</evidence>
<dbReference type="InterPro" id="IPR007267">
    <property type="entry name" value="GtrA_DPMS_TM"/>
</dbReference>
<organism evidence="9 10">
    <name type="scientific">Nocardioides bruguierae</name>
    <dbReference type="NCBI Taxonomy" id="2945102"/>
    <lineage>
        <taxon>Bacteria</taxon>
        <taxon>Bacillati</taxon>
        <taxon>Actinomycetota</taxon>
        <taxon>Actinomycetes</taxon>
        <taxon>Propionibacteriales</taxon>
        <taxon>Nocardioidaceae</taxon>
        <taxon>Nocardioides</taxon>
    </lineage>
</organism>
<evidence type="ECO:0000256" key="7">
    <source>
        <dbReference type="SAM" id="Phobius"/>
    </source>
</evidence>
<dbReference type="EMBL" id="JAMOIL010000016">
    <property type="protein sequence ID" value="MCM0621319.1"/>
    <property type="molecule type" value="Genomic_DNA"/>
</dbReference>
<comment type="subcellular location">
    <subcellularLocation>
        <location evidence="1">Membrane</location>
        <topology evidence="1">Multi-pass membrane protein</topology>
    </subcellularLocation>
</comment>
<evidence type="ECO:0000259" key="8">
    <source>
        <dbReference type="Pfam" id="PF04138"/>
    </source>
</evidence>
<dbReference type="Proteomes" id="UP001139485">
    <property type="component" value="Unassembled WGS sequence"/>
</dbReference>
<evidence type="ECO:0000313" key="9">
    <source>
        <dbReference type="EMBL" id="MCM0621319.1"/>
    </source>
</evidence>
<dbReference type="Pfam" id="PF04138">
    <property type="entry name" value="GtrA_DPMS_TM"/>
    <property type="match status" value="1"/>
</dbReference>
<gene>
    <name evidence="9" type="ORF">M8330_13570</name>
</gene>
<evidence type="ECO:0000256" key="6">
    <source>
        <dbReference type="SAM" id="MobiDB-lite"/>
    </source>
</evidence>
<evidence type="ECO:0000256" key="4">
    <source>
        <dbReference type="ARBA" id="ARBA00022989"/>
    </source>
</evidence>
<feature type="domain" description="GtrA/DPMS transmembrane" evidence="8">
    <location>
        <begin position="14"/>
        <end position="143"/>
    </location>
</feature>
<feature type="transmembrane region" description="Helical" evidence="7">
    <location>
        <begin position="119"/>
        <end position="137"/>
    </location>
</feature>
<dbReference type="PANTHER" id="PTHR38459:SF1">
    <property type="entry name" value="PROPHAGE BACTOPRENOL-LINKED GLUCOSE TRANSLOCASE HOMOLOG"/>
    <property type="match status" value="1"/>
</dbReference>
<proteinExistence type="inferred from homology"/>
<protein>
    <submittedName>
        <fullName evidence="9">GtrA family protein</fullName>
    </submittedName>
</protein>
<evidence type="ECO:0000256" key="5">
    <source>
        <dbReference type="ARBA" id="ARBA00023136"/>
    </source>
</evidence>
<evidence type="ECO:0000256" key="3">
    <source>
        <dbReference type="ARBA" id="ARBA00022692"/>
    </source>
</evidence>
<dbReference type="AlphaFoldDB" id="A0A9X2D948"/>
<keyword evidence="10" id="KW-1185">Reference proteome</keyword>
<comment type="similarity">
    <text evidence="2">Belongs to the GtrA family.</text>
</comment>